<sequence>MDSKRPYFTVAEICALLEGVQANFASIVGGFSSAKSGEVTKKGKHNIWEDITNHVNAMGSGQKRTIKQVMLRWKNLRAKATKDLTEAKNPQTGLSIDPTMASQGSKRKRDHESSDSSIETPLTTDVITENARQILQRVSYSHQIDKGSREKATIGIFGKSGEGKSSLLSAILGKQDLLPSGCFGACTAVVIQVEANMNDSNYTAEIELISKEEWEKELKDLFRYMKDDSEDRNEELIEIAVEKITTLYGANADQKTLEELQNDEKFAEIEIFLSISMKIISNSNLSEFTIEVTSFIQHSQSNPGDWYWPLVKSVTIKIPDCNELLEHIVLLDLPGTGDCNKTRDDLWKSKLSECSSVWIVSDINRAITDRDPWGILKHCIEELGPGGKCKSINFICTKTDDMNQQEYMRSARLSRKQIPDDKDQKKTCILHRNEHAKTRVKEKFENSEIKKIFNTDNQFQVFTVSSNAFFDCNLNLESSETEIPKLQDDLRTFNKSINIELTRDYVNKAKGHLSLIQSGQFDKDKKTTEMKVNEFKKNLRKSQAELDKYFNSIYKNLDQCLSKGVEESVKSCVAATKKLITPNKDGRGFHKVLGALCKSNGCYWSKNRDVILDLNKTLAKDVHKCIFDDFCQIFPVTGKTGKSVQEQIDKFSIIQSDSAYPSSDILHYIQNLIKNEESKLKAVLYRDIVDRKKEIYSSIRITIANEMVPCYKQAAAVRGTGSMKKMQDLLITTVDEKKEDMFNKAKMEVLKGFNNLKLHIKHTLEDELQEAIERSQSQTSKDTEGLKSWRDF</sequence>
<dbReference type="GO" id="GO:0003924">
    <property type="term" value="F:GTPase activity"/>
    <property type="evidence" value="ECO:0007669"/>
    <property type="project" value="TreeGrafter"/>
</dbReference>
<protein>
    <recommendedName>
        <fullName evidence="3">Myb-like domain-containing protein</fullName>
    </recommendedName>
</protein>
<dbReference type="Proteomes" id="UP000579812">
    <property type="component" value="Unassembled WGS sequence"/>
</dbReference>
<keyword evidence="1" id="KW-0175">Coiled coil</keyword>
<dbReference type="InterPro" id="IPR027417">
    <property type="entry name" value="P-loop_NTPase"/>
</dbReference>
<dbReference type="EMBL" id="JAAMOB010000019">
    <property type="protein sequence ID" value="KAF4100698.1"/>
    <property type="molecule type" value="Genomic_DNA"/>
</dbReference>
<evidence type="ECO:0000313" key="4">
    <source>
        <dbReference type="EMBL" id="KAF4100698.1"/>
    </source>
</evidence>
<proteinExistence type="predicted"/>
<dbReference type="InterPro" id="IPR045063">
    <property type="entry name" value="Dynamin_N"/>
</dbReference>
<feature type="domain" description="Myb-like" evidence="3">
    <location>
        <begin position="4"/>
        <end position="79"/>
    </location>
</feature>
<dbReference type="InterPro" id="IPR001005">
    <property type="entry name" value="SANT/Myb"/>
</dbReference>
<dbReference type="InterPro" id="IPR028002">
    <property type="entry name" value="Myb_DNA-bind_5"/>
</dbReference>
<dbReference type="InterPro" id="IPR053082">
    <property type="entry name" value="Nuclear_GTPase_SLIP-GC"/>
</dbReference>
<organism evidence="4 5">
    <name type="scientific">Onychostoma macrolepis</name>
    <dbReference type="NCBI Taxonomy" id="369639"/>
    <lineage>
        <taxon>Eukaryota</taxon>
        <taxon>Metazoa</taxon>
        <taxon>Chordata</taxon>
        <taxon>Craniata</taxon>
        <taxon>Vertebrata</taxon>
        <taxon>Euteleostomi</taxon>
        <taxon>Actinopterygii</taxon>
        <taxon>Neopterygii</taxon>
        <taxon>Teleostei</taxon>
        <taxon>Ostariophysi</taxon>
        <taxon>Cypriniformes</taxon>
        <taxon>Cyprinidae</taxon>
        <taxon>Acrossocheilinae</taxon>
        <taxon>Onychostoma</taxon>
    </lineage>
</organism>
<evidence type="ECO:0000256" key="1">
    <source>
        <dbReference type="SAM" id="Coils"/>
    </source>
</evidence>
<evidence type="ECO:0000256" key="2">
    <source>
        <dbReference type="SAM" id="MobiDB-lite"/>
    </source>
</evidence>
<feature type="coiled-coil region" evidence="1">
    <location>
        <begin position="525"/>
        <end position="552"/>
    </location>
</feature>
<dbReference type="PANTHER" id="PTHR47308:SF1">
    <property type="entry name" value="NUCLEAR GTPASE SLIP-GC"/>
    <property type="match status" value="1"/>
</dbReference>
<evidence type="ECO:0000313" key="5">
    <source>
        <dbReference type="Proteomes" id="UP000579812"/>
    </source>
</evidence>
<dbReference type="AlphaFoldDB" id="A0A7J6C092"/>
<name>A0A7J6C092_9TELE</name>
<comment type="caution">
    <text evidence="4">The sequence shown here is derived from an EMBL/GenBank/DDBJ whole genome shotgun (WGS) entry which is preliminary data.</text>
</comment>
<feature type="compositionally biased region" description="Basic and acidic residues" evidence="2">
    <location>
        <begin position="781"/>
        <end position="792"/>
    </location>
</feature>
<keyword evidence="5" id="KW-1185">Reference proteome</keyword>
<dbReference type="SMART" id="SM00717">
    <property type="entry name" value="SANT"/>
    <property type="match status" value="1"/>
</dbReference>
<gene>
    <name evidence="4" type="ORF">G5714_018894</name>
</gene>
<dbReference type="Gene3D" id="3.40.50.300">
    <property type="entry name" value="P-loop containing nucleotide triphosphate hydrolases"/>
    <property type="match status" value="2"/>
</dbReference>
<accession>A0A7J6C092</accession>
<evidence type="ECO:0000259" key="3">
    <source>
        <dbReference type="SMART" id="SM00717"/>
    </source>
</evidence>
<dbReference type="PANTHER" id="PTHR47308">
    <property type="entry name" value="NUCLEAR GTPASE SLIP-GC"/>
    <property type="match status" value="1"/>
</dbReference>
<feature type="region of interest" description="Disordered" evidence="2">
    <location>
        <begin position="771"/>
        <end position="792"/>
    </location>
</feature>
<dbReference type="Pfam" id="PF00350">
    <property type="entry name" value="Dynamin_N"/>
    <property type="match status" value="1"/>
</dbReference>
<feature type="region of interest" description="Disordered" evidence="2">
    <location>
        <begin position="82"/>
        <end position="122"/>
    </location>
</feature>
<dbReference type="SUPFAM" id="SSF52540">
    <property type="entry name" value="P-loop containing nucleoside triphosphate hydrolases"/>
    <property type="match status" value="1"/>
</dbReference>
<reference evidence="4 5" key="1">
    <citation type="submission" date="2020-04" db="EMBL/GenBank/DDBJ databases">
        <title>Chromosome-level genome assembly of a cyprinid fish Onychostoma macrolepis by integration of Nanopore Sequencing, Bionano and Hi-C technology.</title>
        <authorList>
            <person name="Wang D."/>
        </authorList>
    </citation>
    <scope>NUCLEOTIDE SEQUENCE [LARGE SCALE GENOMIC DNA]</scope>
    <source>
        <strain evidence="4">SWU-2019</strain>
        <tissue evidence="4">Muscle</tissue>
    </source>
</reference>
<feature type="compositionally biased region" description="Polar residues" evidence="2">
    <location>
        <begin position="88"/>
        <end position="104"/>
    </location>
</feature>
<dbReference type="Pfam" id="PF13873">
    <property type="entry name" value="Myb_DNA-bind_5"/>
    <property type="match status" value="1"/>
</dbReference>